<evidence type="ECO:0000256" key="1">
    <source>
        <dbReference type="SAM" id="SignalP"/>
    </source>
</evidence>
<dbReference type="EMBL" id="CQEJ01000003">
    <property type="protein sequence ID" value="CNK63966.1"/>
    <property type="molecule type" value="Genomic_DNA"/>
</dbReference>
<organism evidence="2 5">
    <name type="scientific">Yersinia aldovae</name>
    <dbReference type="NCBI Taxonomy" id="29483"/>
    <lineage>
        <taxon>Bacteria</taxon>
        <taxon>Pseudomonadati</taxon>
        <taxon>Pseudomonadota</taxon>
        <taxon>Gammaproteobacteria</taxon>
        <taxon>Enterobacterales</taxon>
        <taxon>Yersiniaceae</taxon>
        <taxon>Yersinia</taxon>
    </lineage>
</organism>
<dbReference type="PRINTS" id="PR01395">
    <property type="entry name" value="BORPETOXINA"/>
</dbReference>
<dbReference type="OrthoDB" id="6446522at2"/>
<evidence type="ECO:0000313" key="5">
    <source>
        <dbReference type="Proteomes" id="UP000041595"/>
    </source>
</evidence>
<keyword evidence="2" id="KW-0328">Glycosyltransferase</keyword>
<dbReference type="Gene3D" id="3.90.210.10">
    <property type="entry name" value="Heat-Labile Enterotoxin, subunit A"/>
    <property type="match status" value="1"/>
</dbReference>
<gene>
    <name evidence="2" type="primary">ytxA</name>
    <name evidence="2" type="ORF">ERS137965_00646</name>
    <name evidence="3" type="ORF">ERS137966_01208</name>
</gene>
<keyword evidence="2" id="KW-0808">Transferase</keyword>
<dbReference type="GO" id="GO:0003950">
    <property type="term" value="F:NAD+ poly-ADP-ribosyltransferase activity"/>
    <property type="evidence" value="ECO:0007669"/>
    <property type="project" value="InterPro"/>
</dbReference>
<dbReference type="EC" id="2.4.2.-" evidence="2 3"/>
<dbReference type="Proteomes" id="UP000041595">
    <property type="component" value="Unassembled WGS sequence"/>
</dbReference>
<dbReference type="STRING" id="1453495.AT01_330"/>
<sequence length="258" mass="29995">MNKCYLFTLLLFHTMISVNGWAKPPDIVWRVDTRDYNEVFNNGFYSSGTNDDIVDHLSGRSCRSAESDFGDSAFISTTSDRRFAYEYVERILMHMSEHGEANPIVNIYQIRATDNIYSANQSLDFFLLQQNREPHGEILRIIRYSAHLSEWMAHRRIEPNQIGSVTQYHLMQGVVHSNGMIPNSRFRQTRSSASNRPYQSAYFTAPNLQLVRMWMLRSGIRPMVSACFGVDMEHTEFRRDLVLNNIKTKGMFKFIVIL</sequence>
<keyword evidence="1" id="KW-0732">Signal</keyword>
<evidence type="ECO:0000313" key="4">
    <source>
        <dbReference type="Proteomes" id="UP000038647"/>
    </source>
</evidence>
<feature type="chain" id="PRO_5006697423" evidence="1">
    <location>
        <begin position="23"/>
        <end position="258"/>
    </location>
</feature>
<dbReference type="AlphaFoldDB" id="A0A0T9T678"/>
<dbReference type="InterPro" id="IPR003898">
    <property type="entry name" value="Borpert_toxA"/>
</dbReference>
<dbReference type="eggNOG" id="ENOG50339NB">
    <property type="taxonomic scope" value="Bacteria"/>
</dbReference>
<dbReference type="Pfam" id="PF02917">
    <property type="entry name" value="Pertussis_S1"/>
    <property type="match status" value="1"/>
</dbReference>
<protein>
    <submittedName>
        <fullName evidence="2 3">Enterotoxin subunit</fullName>
        <ecNumber evidence="2 3">2.4.2.-</ecNumber>
    </submittedName>
</protein>
<reference evidence="2 5" key="1">
    <citation type="submission" date="2015-03" db="EMBL/GenBank/DDBJ databases">
        <authorList>
            <person name="Murphy D."/>
        </authorList>
    </citation>
    <scope>NUCLEOTIDE SEQUENCE [LARGE SCALE GENOMIC DNA]</scope>
    <source>
        <strain evidence="2 5">IP06005</strain>
    </source>
</reference>
<keyword evidence="4" id="KW-1185">Reference proteome</keyword>
<name>A0A0T9T678_YERAL</name>
<feature type="signal peptide" evidence="1">
    <location>
        <begin position="1"/>
        <end position="22"/>
    </location>
</feature>
<evidence type="ECO:0000313" key="3">
    <source>
        <dbReference type="EMBL" id="CNK76961.1"/>
    </source>
</evidence>
<dbReference type="EMBL" id="CQEH01000004">
    <property type="protein sequence ID" value="CNK76961.1"/>
    <property type="molecule type" value="Genomic_DNA"/>
</dbReference>
<reference evidence="3 4" key="2">
    <citation type="submission" date="2015-03" db="EMBL/GenBank/DDBJ databases">
        <authorList>
            <consortium name="Pathogen Informatics"/>
            <person name="Murphy D."/>
        </authorList>
    </citation>
    <scope>NUCLEOTIDE SEQUENCE [LARGE SCALE GENOMIC DNA]</scope>
    <source>
        <strain evidence="3 4">IP08791</strain>
    </source>
</reference>
<dbReference type="SUPFAM" id="SSF56399">
    <property type="entry name" value="ADP-ribosylation"/>
    <property type="match status" value="1"/>
</dbReference>
<dbReference type="GO" id="GO:0005576">
    <property type="term" value="C:extracellular region"/>
    <property type="evidence" value="ECO:0007669"/>
    <property type="project" value="InterPro"/>
</dbReference>
<dbReference type="Proteomes" id="UP000038647">
    <property type="component" value="Unassembled WGS sequence"/>
</dbReference>
<evidence type="ECO:0000313" key="2">
    <source>
        <dbReference type="EMBL" id="CNK63966.1"/>
    </source>
</evidence>
<proteinExistence type="predicted"/>
<accession>A0A0T9T678</accession>